<dbReference type="EMBL" id="CAEZZV010000128">
    <property type="protein sequence ID" value="CAB4783483.1"/>
    <property type="molecule type" value="Genomic_DNA"/>
</dbReference>
<evidence type="ECO:0000313" key="1">
    <source>
        <dbReference type="EMBL" id="CAB4548249.1"/>
    </source>
</evidence>
<reference evidence="3" key="1">
    <citation type="submission" date="2020-05" db="EMBL/GenBank/DDBJ databases">
        <authorList>
            <person name="Chiriac C."/>
            <person name="Salcher M."/>
            <person name="Ghai R."/>
            <person name="Kavagutti S V."/>
        </authorList>
    </citation>
    <scope>NUCLEOTIDE SEQUENCE</scope>
</reference>
<dbReference type="EMBL" id="CAEZVL010000098">
    <property type="protein sequence ID" value="CAB4632070.1"/>
    <property type="molecule type" value="Genomic_DNA"/>
</dbReference>
<dbReference type="AlphaFoldDB" id="A0A6J6WJM0"/>
<name>A0A6J6WJM0_9ZZZZ</name>
<dbReference type="EMBL" id="CAEZSL010000125">
    <property type="protein sequence ID" value="CAB4548249.1"/>
    <property type="molecule type" value="Genomic_DNA"/>
</dbReference>
<accession>A0A6J6WJM0</accession>
<dbReference type="InterPro" id="IPR009078">
    <property type="entry name" value="Ferritin-like_SF"/>
</dbReference>
<protein>
    <submittedName>
        <fullName evidence="3">Unannotated protein</fullName>
    </submittedName>
</protein>
<proteinExistence type="predicted"/>
<evidence type="ECO:0000313" key="3">
    <source>
        <dbReference type="EMBL" id="CAB4783483.1"/>
    </source>
</evidence>
<sequence length="161" mass="17728">MSTVVVPRFGELLSPFISRVPAVAMPRFLALLERGAANRYRMWAAELPEHHAVLMACADSEDEIAHRIEQAFALDESLRDELLAPLPEATQTYYDAFAPYDIWDQLRIQANAERQGANAWRGIAANHGDPDVVAVLHSCSALEELSADALDALIATHAPTH</sequence>
<dbReference type="SUPFAM" id="SSF47240">
    <property type="entry name" value="Ferritin-like"/>
    <property type="match status" value="1"/>
</dbReference>
<dbReference type="EMBL" id="CAFBNZ010000145">
    <property type="protein sequence ID" value="CAB4973776.1"/>
    <property type="molecule type" value="Genomic_DNA"/>
</dbReference>
<organism evidence="3">
    <name type="scientific">freshwater metagenome</name>
    <dbReference type="NCBI Taxonomy" id="449393"/>
    <lineage>
        <taxon>unclassified sequences</taxon>
        <taxon>metagenomes</taxon>
        <taxon>ecological metagenomes</taxon>
    </lineage>
</organism>
<gene>
    <name evidence="1" type="ORF">UFOPK1421_01100</name>
    <name evidence="2" type="ORF">UFOPK1960_00744</name>
    <name evidence="3" type="ORF">UFOPK2921_01003</name>
    <name evidence="4" type="ORF">UFOPK3889_00781</name>
</gene>
<evidence type="ECO:0000313" key="2">
    <source>
        <dbReference type="EMBL" id="CAB4632070.1"/>
    </source>
</evidence>
<evidence type="ECO:0000313" key="4">
    <source>
        <dbReference type="EMBL" id="CAB4973776.1"/>
    </source>
</evidence>